<keyword evidence="7" id="KW-0255">Endonuclease</keyword>
<evidence type="ECO:0000256" key="10">
    <source>
        <dbReference type="ARBA" id="ARBA00023125"/>
    </source>
</evidence>
<dbReference type="AlphaFoldDB" id="F3KMR8"/>
<dbReference type="GO" id="GO:0005524">
    <property type="term" value="F:ATP binding"/>
    <property type="evidence" value="ECO:0007669"/>
    <property type="project" value="UniProtKB-KW"/>
</dbReference>
<reference evidence="13" key="1">
    <citation type="journal article" date="2011" name="PLoS ONE">
        <title>Genome of a low-salinity ammonia-oxidizing archaeon determined by single-cell and metagenomic analysis.</title>
        <authorList>
            <person name="Blainey P.C."/>
            <person name="Mosier A.C."/>
            <person name="Potanina A."/>
            <person name="Francis C.A."/>
            <person name="Quake S.R."/>
        </authorList>
    </citation>
    <scope>NUCLEOTIDE SEQUENCE [LARGE SCALE GENOMIC DNA]</scope>
    <source>
        <strain evidence="13">SFB1</strain>
    </source>
</reference>
<comment type="similarity">
    <text evidence="2">Belongs to the HsdR family.</text>
</comment>
<dbReference type="CDD" id="cd22332">
    <property type="entry name" value="HsdR_N"/>
    <property type="match status" value="1"/>
</dbReference>
<comment type="catalytic activity">
    <reaction evidence="1">
        <text>Endonucleolytic cleavage of DNA to give random double-stranded fragments with terminal 5'-phosphates, ATP is simultaneously hydrolyzed.</text>
        <dbReference type="EC" id="3.1.21.3"/>
    </reaction>
</comment>
<dbReference type="STRING" id="886738.Nlim_1819"/>
<evidence type="ECO:0000256" key="8">
    <source>
        <dbReference type="ARBA" id="ARBA00022801"/>
    </source>
</evidence>
<evidence type="ECO:0000256" key="4">
    <source>
        <dbReference type="ARBA" id="ARBA00022722"/>
    </source>
</evidence>
<keyword evidence="10" id="KW-0238">DNA-binding</keyword>
<comment type="caution">
    <text evidence="13">The sequence shown here is derived from an EMBL/GenBank/DDBJ whole genome shotgun (WGS) entry which is preliminary data.</text>
</comment>
<dbReference type="Pfam" id="PF22679">
    <property type="entry name" value="T1R_D3-like"/>
    <property type="match status" value="1"/>
</dbReference>
<dbReference type="SUPFAM" id="SSF52540">
    <property type="entry name" value="P-loop containing nucleoside triphosphate hydrolases"/>
    <property type="match status" value="2"/>
</dbReference>
<keyword evidence="8" id="KW-0378">Hydrolase</keyword>
<dbReference type="InterPro" id="IPR014001">
    <property type="entry name" value="Helicase_ATP-bd"/>
</dbReference>
<dbReference type="Pfam" id="PF18766">
    <property type="entry name" value="SWI2_SNF2"/>
    <property type="match status" value="1"/>
</dbReference>
<evidence type="ECO:0000256" key="9">
    <source>
        <dbReference type="ARBA" id="ARBA00022840"/>
    </source>
</evidence>
<dbReference type="Gene3D" id="3.40.50.300">
    <property type="entry name" value="P-loop containing nucleotide triphosphate hydrolases"/>
    <property type="match status" value="3"/>
</dbReference>
<dbReference type="Pfam" id="PF04313">
    <property type="entry name" value="HSDR_N"/>
    <property type="match status" value="1"/>
</dbReference>
<evidence type="ECO:0000259" key="12">
    <source>
        <dbReference type="PROSITE" id="PS51192"/>
    </source>
</evidence>
<dbReference type="Proteomes" id="UP000004348">
    <property type="component" value="Chromosome"/>
</dbReference>
<dbReference type="InterPro" id="IPR004473">
    <property type="entry name" value="Restrct_endonuc_typeI_HsdR"/>
</dbReference>
<gene>
    <name evidence="13" type="ORF">Nlim_1819</name>
</gene>
<dbReference type="InterPro" id="IPR051268">
    <property type="entry name" value="Type-I_R_enzyme_R_subunit"/>
</dbReference>
<keyword evidence="6" id="KW-0680">Restriction system</keyword>
<keyword evidence="9" id="KW-0067">ATP-binding</keyword>
<evidence type="ECO:0000313" key="13">
    <source>
        <dbReference type="EMBL" id="EGG41360.1"/>
    </source>
</evidence>
<dbReference type="Gene3D" id="3.90.1570.50">
    <property type="match status" value="1"/>
</dbReference>
<dbReference type="InterPro" id="IPR040980">
    <property type="entry name" value="SWI2_SNF2"/>
</dbReference>
<organism evidence="13">
    <name type="scientific">Candidatus Nitrosarchaeum limnium SFB1</name>
    <dbReference type="NCBI Taxonomy" id="886738"/>
    <lineage>
        <taxon>Archaea</taxon>
        <taxon>Nitrososphaerota</taxon>
        <taxon>Nitrososphaeria</taxon>
        <taxon>Nitrosopumilales</taxon>
        <taxon>Nitrosopumilaceae</taxon>
        <taxon>Nitrosarchaeum</taxon>
    </lineage>
</organism>
<dbReference type="GO" id="GO:0009035">
    <property type="term" value="F:type I site-specific deoxyribonuclease activity"/>
    <property type="evidence" value="ECO:0007669"/>
    <property type="project" value="UniProtKB-EC"/>
</dbReference>
<dbReference type="PANTHER" id="PTHR30195">
    <property type="entry name" value="TYPE I SITE-SPECIFIC DEOXYRIBONUCLEASE PROTEIN SUBUNIT M AND R"/>
    <property type="match status" value="1"/>
</dbReference>
<dbReference type="PATRIC" id="fig|886738.10.peg.1953"/>
<proteinExistence type="inferred from homology"/>
<keyword evidence="5" id="KW-0547">Nucleotide-binding</keyword>
<protein>
    <recommendedName>
        <fullName evidence="3">type I site-specific deoxyribonuclease</fullName>
        <ecNumber evidence="3">3.1.21.3</ecNumber>
    </recommendedName>
</protein>
<evidence type="ECO:0000256" key="1">
    <source>
        <dbReference type="ARBA" id="ARBA00000851"/>
    </source>
</evidence>
<dbReference type="HOGENOM" id="CLU_005762_0_0_2"/>
<name>F3KMR8_9ARCH</name>
<dbReference type="InterPro" id="IPR055180">
    <property type="entry name" value="HsdR_RecA-like_helicase_dom_2"/>
</dbReference>
<evidence type="ECO:0000256" key="6">
    <source>
        <dbReference type="ARBA" id="ARBA00022747"/>
    </source>
</evidence>
<dbReference type="InterPro" id="IPR007409">
    <property type="entry name" value="Restrct_endonuc_type1_HsdR_N"/>
</dbReference>
<dbReference type="EC" id="3.1.21.3" evidence="3"/>
<sequence>MFNEKNSVQDYISDILEKINWTKISVSSLERTENQIMLEKTFSEVIPKLNPEIDWDQSKIDEILYKLLSVIQSVHDVGLIKANEEFAKWIKGDQSMPYGKNGQHKAINLIDFGEDFLKNNKFEFVKEFTVKSLDTGRPDIVLFVNGLPLVVIETKTPVRPSISWLDGASDVYDLYEKIIPELFVPNVFSSATEGKELWYGSVGSPPEELWEPWKKKEGGSLVGFDSLVQSLFDRKTVLEMLQYYTVFSTDPKARKIKMIARYPQYEAVNLITQRVVEGKEKSGLIWHFQGSGKSLLMILAAMRLRNHPKLNNPTVMIVVDRIDLDSQIAGKFTATNVPNTVHADTRKKLEDYLKQGIKKIIITTIHKFGEAEGVLNDRDNIIVLVDEADRSQEGDLGTRMRNALPNAFLFGLTGTPVNKKDRNTFLTFGSDADGPERYLHRYSFEESVEDHTTLPINFEKRLAEVRFNREEFENVYSQIKTGLTNSDEKILSEKAGKLKRFLSHPDMIKKKAKDIVEHYKENILDSGFKAQVVAYDRECCDLYRQAFSELLKSDEYEVVMTVDKGDPIDWKKRYELSKEAQEEIIKRFQNPNDPLKFLIVTSKLLRGFDAPVLQVMYLDKPLKDQGLLQAVCRVNRPYPGKSTGIIVDYIGVFDDITKALTYDYEKLSSVVRNIEELAKKLQEKLDKCLAYFPNVDRTKIGYEGLIDAIKCFERPKSSYLQSAKIKDEFGADFIVLQKYWEILNPTYTSLVQAKDYRWLSDVYNSIQPSTGSGLRVWKRLGPKTIKAINEHVEIIGIQDDLEVLVMDQNLLQTIRDGSRPLNPEGMEIRIIRRLKKLPKNKKFIELGERLEKIREMYQQKLIDDYEWLKRILEIAREVVETEKGKEEESETDHKEALTRIFNQYKTKSTSDDIKNLVTEIDKVVQKIRYPGWQKKFLVQVMK</sequence>
<feature type="domain" description="Helicase ATP-binding" evidence="12">
    <location>
        <begin position="274"/>
        <end position="434"/>
    </location>
</feature>
<dbReference type="GO" id="GO:0120545">
    <property type="term" value="F:nucleic acid conformation isomerase activity"/>
    <property type="evidence" value="ECO:0007669"/>
    <property type="project" value="UniProtKB-ARBA"/>
</dbReference>
<evidence type="ECO:0000256" key="5">
    <source>
        <dbReference type="ARBA" id="ARBA00022741"/>
    </source>
</evidence>
<evidence type="ECO:0000256" key="3">
    <source>
        <dbReference type="ARBA" id="ARBA00012654"/>
    </source>
</evidence>
<dbReference type="NCBIfam" id="TIGR00348">
    <property type="entry name" value="hsdR"/>
    <property type="match status" value="1"/>
</dbReference>
<dbReference type="CDD" id="cd18800">
    <property type="entry name" value="SF2_C_EcoR124I-like"/>
    <property type="match status" value="1"/>
</dbReference>
<keyword evidence="11" id="KW-0175">Coiled coil</keyword>
<dbReference type="PANTHER" id="PTHR30195:SF15">
    <property type="entry name" value="TYPE I RESTRICTION ENZYME HINDI ENDONUCLEASE SUBUNIT"/>
    <property type="match status" value="1"/>
</dbReference>
<accession>F3KMR8</accession>
<evidence type="ECO:0000256" key="2">
    <source>
        <dbReference type="ARBA" id="ARBA00008598"/>
    </source>
</evidence>
<dbReference type="PROSITE" id="PS51192">
    <property type="entry name" value="HELICASE_ATP_BIND_1"/>
    <property type="match status" value="1"/>
</dbReference>
<dbReference type="GO" id="GO:0009307">
    <property type="term" value="P:DNA restriction-modification system"/>
    <property type="evidence" value="ECO:0007669"/>
    <property type="project" value="UniProtKB-KW"/>
</dbReference>
<evidence type="ECO:0000256" key="11">
    <source>
        <dbReference type="SAM" id="Coils"/>
    </source>
</evidence>
<dbReference type="GO" id="GO:0003677">
    <property type="term" value="F:DNA binding"/>
    <property type="evidence" value="ECO:0007669"/>
    <property type="project" value="UniProtKB-KW"/>
</dbReference>
<evidence type="ECO:0000256" key="7">
    <source>
        <dbReference type="ARBA" id="ARBA00022759"/>
    </source>
</evidence>
<feature type="coiled-coil region" evidence="11">
    <location>
        <begin position="664"/>
        <end position="691"/>
    </location>
</feature>
<dbReference type="SMART" id="SM00487">
    <property type="entry name" value="DEXDc"/>
    <property type="match status" value="1"/>
</dbReference>
<dbReference type="InterPro" id="IPR027417">
    <property type="entry name" value="P-loop_NTPase"/>
</dbReference>
<keyword evidence="4" id="KW-0540">Nuclease</keyword>
<dbReference type="EMBL" id="AEGP01000065">
    <property type="protein sequence ID" value="EGG41360.1"/>
    <property type="molecule type" value="Genomic_DNA"/>
</dbReference>